<evidence type="ECO:0000259" key="3">
    <source>
        <dbReference type="Pfam" id="PF02342"/>
    </source>
</evidence>
<dbReference type="PANTHER" id="PTHR32097:SF17">
    <property type="entry name" value="CAMP-BINDING PROTEIN 1-RELATED"/>
    <property type="match status" value="1"/>
</dbReference>
<dbReference type="KEGG" id="ome:OLMES_5417"/>
<dbReference type="Proteomes" id="UP000196027">
    <property type="component" value="Chromosome"/>
</dbReference>
<reference evidence="4 5" key="1">
    <citation type="submission" date="2017-05" db="EMBL/GenBank/DDBJ databases">
        <title>Genomic insights into alkan degradation activity of Oleiphilus messinensis.</title>
        <authorList>
            <person name="Kozyavkin S.A."/>
            <person name="Slesarev A.I."/>
            <person name="Golyshin P.N."/>
            <person name="Korzhenkov A."/>
            <person name="Golyshina O.N."/>
            <person name="Toshchakov S.V."/>
        </authorList>
    </citation>
    <scope>NUCLEOTIDE SEQUENCE [LARGE SCALE GENOMIC DNA]</scope>
    <source>
        <strain evidence="4 5">ME102</strain>
    </source>
</reference>
<feature type="domain" description="TerD" evidence="3">
    <location>
        <begin position="227"/>
        <end position="392"/>
    </location>
</feature>
<keyword evidence="1" id="KW-0778">Tellurium resistance</keyword>
<dbReference type="InterPro" id="IPR003325">
    <property type="entry name" value="TerD"/>
</dbReference>
<protein>
    <recommendedName>
        <fullName evidence="3">TerD domain-containing protein</fullName>
    </recommendedName>
</protein>
<gene>
    <name evidence="4" type="ORF">OLMES_5417</name>
</gene>
<organism evidence="4 5">
    <name type="scientific">Oleiphilus messinensis</name>
    <dbReference type="NCBI Taxonomy" id="141451"/>
    <lineage>
        <taxon>Bacteria</taxon>
        <taxon>Pseudomonadati</taxon>
        <taxon>Pseudomonadota</taxon>
        <taxon>Gammaproteobacteria</taxon>
        <taxon>Oceanospirillales</taxon>
        <taxon>Oleiphilaceae</taxon>
        <taxon>Oleiphilus</taxon>
    </lineage>
</organism>
<accession>A0A1Y0IFT6</accession>
<evidence type="ECO:0000256" key="1">
    <source>
        <dbReference type="ARBA" id="ARBA00022686"/>
    </source>
</evidence>
<dbReference type="OrthoDB" id="2079357at2"/>
<sequence length="564" mass="62611">MELVAGQSVSLAAEQSVLIDIGWRSASDNSHPEVFALALDDQKKADFTGSFIYAGQPALGRWLQRESLGKRFTLQLGEPSVPAERVKFMLADLKASNSTLRQVSHIQIRVHVLLLDSSGQPESKSTMLRMNITACDPATAALALFEVYRHKGQWKLRFLLKSWRESLVQVMGRYDSVLPDDLLPEPQSEPVRIEPVVAPKASSATRDQPEPPAQRREIEIDLQNGVELVSGQTLPITGHFDHIKSLCWQVRTVPGLDDMELTAMALNREGKVNNIKDFIYQANPKFRQEAIVYEPNQIRLTLDALPEDIQRLQLIAVRAGSGKRFSSADFVDARLTSASTAQPVCHFTLETRQRNYNCVVMLEIYRYQRNHTDPEWRIKALGQGYSDGLSRLGELHGFTAPRLSAPKPKSENPVRPEPRQQVSPAVSETGMPESRKMQLIGGGGVAAGAVTLLAAGSSVAGMIAGALLLAPSGWAIWKGVKQQQSEHYEANERMVLNQIRRRDYRVTAFELASDSPLTLDQVTDILETFIRKGGGTVEVTESGSTVYVFDAMKTQDESTRHSNW</sequence>
<dbReference type="AlphaFoldDB" id="A0A1Y0IFT6"/>
<keyword evidence="5" id="KW-1185">Reference proteome</keyword>
<evidence type="ECO:0000313" key="5">
    <source>
        <dbReference type="Proteomes" id="UP000196027"/>
    </source>
</evidence>
<feature type="compositionally biased region" description="Basic and acidic residues" evidence="2">
    <location>
        <begin position="408"/>
        <end position="418"/>
    </location>
</feature>
<dbReference type="GO" id="GO:0046690">
    <property type="term" value="P:response to tellurium ion"/>
    <property type="evidence" value="ECO:0007669"/>
    <property type="project" value="UniProtKB-KW"/>
</dbReference>
<name>A0A1Y0IFT6_9GAMM</name>
<proteinExistence type="predicted"/>
<feature type="domain" description="TerD" evidence="3">
    <location>
        <begin position="2"/>
        <end position="174"/>
    </location>
</feature>
<evidence type="ECO:0000256" key="2">
    <source>
        <dbReference type="SAM" id="MobiDB-lite"/>
    </source>
</evidence>
<feature type="region of interest" description="Disordered" evidence="2">
    <location>
        <begin position="399"/>
        <end position="433"/>
    </location>
</feature>
<dbReference type="Pfam" id="PF02342">
    <property type="entry name" value="TerD"/>
    <property type="match status" value="2"/>
</dbReference>
<evidence type="ECO:0000313" key="4">
    <source>
        <dbReference type="EMBL" id="ARU59397.1"/>
    </source>
</evidence>
<dbReference type="Gene3D" id="2.60.60.30">
    <property type="entry name" value="sav2460 like domains"/>
    <property type="match status" value="2"/>
</dbReference>
<dbReference type="InterPro" id="IPR051324">
    <property type="entry name" value="Stress/Tellurium_Resist"/>
</dbReference>
<dbReference type="RefSeq" id="WP_087464076.1">
    <property type="nucleotide sequence ID" value="NZ_CP021425.1"/>
</dbReference>
<dbReference type="EMBL" id="CP021425">
    <property type="protein sequence ID" value="ARU59397.1"/>
    <property type="molecule type" value="Genomic_DNA"/>
</dbReference>
<dbReference type="PANTHER" id="PTHR32097">
    <property type="entry name" value="CAMP-BINDING PROTEIN 1-RELATED"/>
    <property type="match status" value="1"/>
</dbReference>
<dbReference type="CDD" id="cd06974">
    <property type="entry name" value="TerD_like"/>
    <property type="match status" value="1"/>
</dbReference>